<accession>A0A7S0P1N4</accession>
<sequence length="378" mass="41838">MGLANARSHSGYRQVVLRQLQSVRRHDVVILKFGQVDIEFVYYLKLVEQPALTFADFARQSINRYFAFVDEARHSLGCAQLYLMTPFPTLVKDANLLEVLTTLPLMTLRFKMDLALKLARLGTLPDEVERTKHGQHYCSLLAAEAQARSLPVIDAFAPLLDADGASAIHKNDDRSHHLRAVHRRIVAAQLERLFGGGAPPVYTVKPADEPARMAVPACAAAAAWRQAAAELRAGRLTLRLQGHVVSSYEALARVFGSPESSVYEYDDEPQAVTWMVRFPRPLLSNRALHSLDQARDSGMSSVSDVAGGGKVGYLAHLRGRHTPSFAGKLYAWAVESPDGEGMRYVKAALEDDPDDPRCVEFDTARSALGMSLRAYLRR</sequence>
<organism evidence="1">
    <name type="scientific">Calcidiscus leptoporus</name>
    <dbReference type="NCBI Taxonomy" id="127549"/>
    <lineage>
        <taxon>Eukaryota</taxon>
        <taxon>Haptista</taxon>
        <taxon>Haptophyta</taxon>
        <taxon>Prymnesiophyceae</taxon>
        <taxon>Coccolithales</taxon>
        <taxon>Calcidiscaceae</taxon>
        <taxon>Calcidiscus</taxon>
    </lineage>
</organism>
<name>A0A7S0P1N4_9EUKA</name>
<proteinExistence type="predicted"/>
<dbReference type="EMBL" id="HBER01046173">
    <property type="protein sequence ID" value="CAD8547807.1"/>
    <property type="molecule type" value="Transcribed_RNA"/>
</dbReference>
<protein>
    <submittedName>
        <fullName evidence="1">Uncharacterized protein</fullName>
    </submittedName>
</protein>
<dbReference type="AlphaFoldDB" id="A0A7S0P1N4"/>
<reference evidence="1" key="1">
    <citation type="submission" date="2021-01" db="EMBL/GenBank/DDBJ databases">
        <authorList>
            <person name="Corre E."/>
            <person name="Pelletier E."/>
            <person name="Niang G."/>
            <person name="Scheremetjew M."/>
            <person name="Finn R."/>
            <person name="Kale V."/>
            <person name="Holt S."/>
            <person name="Cochrane G."/>
            <person name="Meng A."/>
            <person name="Brown T."/>
            <person name="Cohen L."/>
        </authorList>
    </citation>
    <scope>NUCLEOTIDE SEQUENCE</scope>
    <source>
        <strain evidence="1">RCC1130</strain>
    </source>
</reference>
<evidence type="ECO:0000313" key="1">
    <source>
        <dbReference type="EMBL" id="CAD8547807.1"/>
    </source>
</evidence>
<gene>
    <name evidence="1" type="ORF">CLEP1334_LOCUS23097</name>
</gene>